<name>A0A381XG21_9ZZZZ</name>
<comment type="subcellular location">
    <subcellularLocation>
        <location evidence="1">Membrane</location>
    </subcellularLocation>
</comment>
<protein>
    <recommendedName>
        <fullName evidence="11">Protein translocase subunit SecE</fullName>
    </recommendedName>
</protein>
<keyword evidence="8 9" id="KW-0472">Membrane</keyword>
<keyword evidence="7" id="KW-0811">Translocation</keyword>
<keyword evidence="4 9" id="KW-0812">Transmembrane</keyword>
<feature type="transmembrane region" description="Helical" evidence="9">
    <location>
        <begin position="34"/>
        <end position="53"/>
    </location>
</feature>
<keyword evidence="3" id="KW-1003">Cell membrane</keyword>
<dbReference type="Gene3D" id="1.20.5.1030">
    <property type="entry name" value="Preprotein translocase secy subunit"/>
    <property type="match status" value="1"/>
</dbReference>
<reference evidence="10" key="1">
    <citation type="submission" date="2018-05" db="EMBL/GenBank/DDBJ databases">
        <authorList>
            <person name="Lanie J.A."/>
            <person name="Ng W.-L."/>
            <person name="Kazmierczak K.M."/>
            <person name="Andrzejewski T.M."/>
            <person name="Davidsen T.M."/>
            <person name="Wayne K.J."/>
            <person name="Tettelin H."/>
            <person name="Glass J.I."/>
            <person name="Rusch D."/>
            <person name="Podicherti R."/>
            <person name="Tsui H.-C.T."/>
            <person name="Winkler M.E."/>
        </authorList>
    </citation>
    <scope>NUCLEOTIDE SEQUENCE</scope>
</reference>
<evidence type="ECO:0000313" key="10">
    <source>
        <dbReference type="EMBL" id="SVA63570.1"/>
    </source>
</evidence>
<dbReference type="PROSITE" id="PS01067">
    <property type="entry name" value="SECE_SEC61G"/>
    <property type="match status" value="1"/>
</dbReference>
<dbReference type="AlphaFoldDB" id="A0A381XG21"/>
<evidence type="ECO:0000256" key="5">
    <source>
        <dbReference type="ARBA" id="ARBA00022927"/>
    </source>
</evidence>
<dbReference type="GO" id="GO:0005886">
    <property type="term" value="C:plasma membrane"/>
    <property type="evidence" value="ECO:0007669"/>
    <property type="project" value="TreeGrafter"/>
</dbReference>
<evidence type="ECO:0000256" key="1">
    <source>
        <dbReference type="ARBA" id="ARBA00004370"/>
    </source>
</evidence>
<evidence type="ECO:0000256" key="8">
    <source>
        <dbReference type="ARBA" id="ARBA00023136"/>
    </source>
</evidence>
<dbReference type="GO" id="GO:0008320">
    <property type="term" value="F:protein transmembrane transporter activity"/>
    <property type="evidence" value="ECO:0007669"/>
    <property type="project" value="InterPro"/>
</dbReference>
<gene>
    <name evidence="10" type="ORF">METZ01_LOCUS116424</name>
</gene>
<dbReference type="PANTHER" id="PTHR33910:SF1">
    <property type="entry name" value="PROTEIN TRANSLOCASE SUBUNIT SECE"/>
    <property type="match status" value="1"/>
</dbReference>
<dbReference type="Pfam" id="PF00584">
    <property type="entry name" value="SecE"/>
    <property type="match status" value="1"/>
</dbReference>
<dbReference type="InterPro" id="IPR005807">
    <property type="entry name" value="SecE_bac"/>
</dbReference>
<evidence type="ECO:0000256" key="6">
    <source>
        <dbReference type="ARBA" id="ARBA00022989"/>
    </source>
</evidence>
<dbReference type="EMBL" id="UINC01015016">
    <property type="protein sequence ID" value="SVA63570.1"/>
    <property type="molecule type" value="Genomic_DNA"/>
</dbReference>
<dbReference type="GO" id="GO:0006605">
    <property type="term" value="P:protein targeting"/>
    <property type="evidence" value="ECO:0007669"/>
    <property type="project" value="InterPro"/>
</dbReference>
<keyword evidence="2" id="KW-0813">Transport</keyword>
<accession>A0A381XG21</accession>
<dbReference type="NCBIfam" id="TIGR00964">
    <property type="entry name" value="secE_bact"/>
    <property type="match status" value="1"/>
</dbReference>
<organism evidence="10">
    <name type="scientific">marine metagenome</name>
    <dbReference type="NCBI Taxonomy" id="408172"/>
    <lineage>
        <taxon>unclassified sequences</taxon>
        <taxon>metagenomes</taxon>
        <taxon>ecological metagenomes</taxon>
    </lineage>
</organism>
<evidence type="ECO:0008006" key="11">
    <source>
        <dbReference type="Google" id="ProtNLM"/>
    </source>
</evidence>
<dbReference type="GO" id="GO:0043952">
    <property type="term" value="P:protein transport by the Sec complex"/>
    <property type="evidence" value="ECO:0007669"/>
    <property type="project" value="TreeGrafter"/>
</dbReference>
<dbReference type="InterPro" id="IPR001901">
    <property type="entry name" value="Translocase_SecE/Sec61-g"/>
</dbReference>
<sequence>MSVVDKVKDTRTFMEESFTELQKVTWPDSDQLRSATLVVGVFTVLISLVIWIMDKISDLVVSWIMGIFGA</sequence>
<keyword evidence="6 9" id="KW-1133">Transmembrane helix</keyword>
<dbReference type="PANTHER" id="PTHR33910">
    <property type="entry name" value="PROTEIN TRANSLOCASE SUBUNIT SECE"/>
    <property type="match status" value="1"/>
</dbReference>
<proteinExistence type="inferred from homology"/>
<evidence type="ECO:0000256" key="3">
    <source>
        <dbReference type="ARBA" id="ARBA00022475"/>
    </source>
</evidence>
<evidence type="ECO:0000256" key="9">
    <source>
        <dbReference type="SAM" id="Phobius"/>
    </source>
</evidence>
<evidence type="ECO:0000256" key="2">
    <source>
        <dbReference type="ARBA" id="ARBA00022448"/>
    </source>
</evidence>
<evidence type="ECO:0000256" key="7">
    <source>
        <dbReference type="ARBA" id="ARBA00023010"/>
    </source>
</evidence>
<evidence type="ECO:0000256" key="4">
    <source>
        <dbReference type="ARBA" id="ARBA00022692"/>
    </source>
</evidence>
<dbReference type="PRINTS" id="PR01650">
    <property type="entry name" value="SECETRNLCASE"/>
</dbReference>
<dbReference type="InterPro" id="IPR038379">
    <property type="entry name" value="SecE_sf"/>
</dbReference>
<dbReference type="HAMAP" id="MF_00422">
    <property type="entry name" value="SecE"/>
    <property type="match status" value="1"/>
</dbReference>
<dbReference type="GO" id="GO:0009306">
    <property type="term" value="P:protein secretion"/>
    <property type="evidence" value="ECO:0007669"/>
    <property type="project" value="InterPro"/>
</dbReference>
<keyword evidence="5" id="KW-0653">Protein transport</keyword>
<dbReference type="GO" id="GO:0006886">
    <property type="term" value="P:intracellular protein transport"/>
    <property type="evidence" value="ECO:0007669"/>
    <property type="project" value="InterPro"/>
</dbReference>